<reference evidence="1 2" key="1">
    <citation type="submission" date="2020-08" db="EMBL/GenBank/DDBJ databases">
        <title>Genomic Encyclopedia of Archaeal and Bacterial Type Strains, Phase II (KMG-II): from individual species to whole genera.</title>
        <authorList>
            <person name="Goeker M."/>
        </authorList>
    </citation>
    <scope>NUCLEOTIDE SEQUENCE [LARGE SCALE GENOMIC DNA]</scope>
    <source>
        <strain evidence="1 2">DSM 43850</strain>
    </source>
</reference>
<gene>
    <name evidence="1" type="ORF">BC739_002492</name>
</gene>
<dbReference type="Proteomes" id="UP000517916">
    <property type="component" value="Unassembled WGS sequence"/>
</dbReference>
<dbReference type="EMBL" id="JACJID010000002">
    <property type="protein sequence ID" value="MBA8925293.1"/>
    <property type="molecule type" value="Genomic_DNA"/>
</dbReference>
<name>A0ABR6BEI4_9PSEU</name>
<evidence type="ECO:0000313" key="2">
    <source>
        <dbReference type="Proteomes" id="UP000517916"/>
    </source>
</evidence>
<keyword evidence="2" id="KW-1185">Reference proteome</keyword>
<evidence type="ECO:0008006" key="3">
    <source>
        <dbReference type="Google" id="ProtNLM"/>
    </source>
</evidence>
<evidence type="ECO:0000313" key="1">
    <source>
        <dbReference type="EMBL" id="MBA8925293.1"/>
    </source>
</evidence>
<dbReference type="RefSeq" id="WP_025359988.1">
    <property type="nucleotide sequence ID" value="NZ_BAAABQ010000084.1"/>
</dbReference>
<proteinExistence type="predicted"/>
<protein>
    <recommendedName>
        <fullName evidence="3">DNA-binding protein</fullName>
    </recommendedName>
</protein>
<organism evidence="1 2">
    <name type="scientific">Kutzneria viridogrisea</name>
    <dbReference type="NCBI Taxonomy" id="47990"/>
    <lineage>
        <taxon>Bacteria</taxon>
        <taxon>Bacillati</taxon>
        <taxon>Actinomycetota</taxon>
        <taxon>Actinomycetes</taxon>
        <taxon>Pseudonocardiales</taxon>
        <taxon>Pseudonocardiaceae</taxon>
        <taxon>Kutzneria</taxon>
    </lineage>
</organism>
<sequence>MTVALETVLAKAGLRVTADEFLCLVEDVARRLSPPHPDPAAYFSPEQQVALTDVGLDLGGLREDDFEPRARELAARTVLLDTALTVADAAAVLDVDTSRIRHRLAAGRLAGWKDRGSWRLPAWQFTENGVLPGLETVLAAMPEDQPPLVLAGFMTTPQPDLQVGDQPGTPRNWLLAGGDPRRVATQAAMLGTPV</sequence>
<accession>A0ABR6BEI4</accession>
<comment type="caution">
    <text evidence="1">The sequence shown here is derived from an EMBL/GenBank/DDBJ whole genome shotgun (WGS) entry which is preliminary data.</text>
</comment>